<dbReference type="InterPro" id="IPR050534">
    <property type="entry name" value="Coronavir_polyprotein_1ab"/>
</dbReference>
<dbReference type="Gene3D" id="1.10.150.20">
    <property type="entry name" value="5' to 3' exonuclease, C-terminal subdomain"/>
    <property type="match status" value="1"/>
</dbReference>
<dbReference type="GO" id="GO:0017116">
    <property type="term" value="F:single-stranded DNA helicase activity"/>
    <property type="evidence" value="ECO:0007669"/>
    <property type="project" value="TreeGrafter"/>
</dbReference>
<dbReference type="Gene3D" id="3.40.50.300">
    <property type="entry name" value="P-loop containing nucleotide triphosphate hydrolases"/>
    <property type="match status" value="2"/>
</dbReference>
<feature type="domain" description="Helix-hairpin-helix DNA-binding motif class 1" evidence="4">
    <location>
        <begin position="116"/>
        <end position="135"/>
    </location>
</feature>
<dbReference type="AlphaFoldDB" id="A0A926CY31"/>
<dbReference type="CDD" id="cd18809">
    <property type="entry name" value="SF1_C_RecD"/>
    <property type="match status" value="1"/>
</dbReference>
<comment type="function">
    <text evidence="3">DNA-dependent ATPase and ATP-dependent 5'-3' DNA helicase. Has no activity on blunt DNA or DNA with 3'-overhangs, requires at least 10 bases of 5'-ssDNA for helicase activity.</text>
</comment>
<sequence length="743" mass="81727">MAELEGMVAEIVYRNEDNGFTVMEVACGQESVTAVGSIAFLQQGEQVHLWGDWVEHPEYGRQMKVTRYEAVLPSTEEGIKRYLASGQIDGIGPATAEAIVQKFGMDTLQIMQFAPQRLMEVSGIGKVKCAQIAESFAQSQEARGVLVFLQSYGVSALFAQRIYKTYGVGAVEMIRQNPYRLVQDIEGIGFKSADRIALSMGIEADNPFRLQAGITYILSAEAGENGHVYLPAEWAQQRAAALLQVDLALVENAFMQLVISGSIILEDVAGEQAAYLPALYTAESETAQRLWDLAQGDGQAPLMEMDRLEEELQRLEREQGFAFAPAQKEAVALCLRHRVAVITGGPGTGKTTIIRSIVTLLEGLSFEVALAAPTGRAAKRMSEATGHDASTLHRLLEYGQGGGEEGFQRNEEMPLEQDVLIVDEVSMMDISLAYRLMRALPQGSRLILVGDVDQLPSVGPGNFLRDVLQCGRIPSIRLHDIYRQNDSSMIVINAHRINEGEMPQFNAPEGGFFIERRGDMAEAVASVVALNTTRIPKHFGFDPLRQVQVLTPMRKGVAGTINLNARLQEALNPPAPGKAERRAGGQILRVGDKIMQIKNNYQLEWVRAGAGGQGIEHGEGVFNGDMGELVALDDDELLATVRFDDERVALYEYNQLDELELAYAISVHKSQGSEFPAVILPLVATTPLLMTRNLLYTAVTRARELVVIVGREWVVGNMIGNNRIVQRYSGLLPRLNRLYEELP</sequence>
<keyword evidence="3" id="KW-0378">Hydrolase</keyword>
<evidence type="ECO:0000259" key="4">
    <source>
        <dbReference type="SMART" id="SM00278"/>
    </source>
</evidence>
<dbReference type="InterPro" id="IPR029493">
    <property type="entry name" value="RecD2-like_HHH"/>
</dbReference>
<gene>
    <name evidence="3" type="primary">recD2</name>
    <name evidence="6" type="ORF">H8699_00095</name>
</gene>
<dbReference type="Pfam" id="PF13245">
    <property type="entry name" value="AAA_19"/>
    <property type="match status" value="1"/>
</dbReference>
<dbReference type="InterPro" id="IPR041451">
    <property type="entry name" value="RecD2_SH13"/>
</dbReference>
<dbReference type="SMART" id="SM00278">
    <property type="entry name" value="HhH1"/>
    <property type="match status" value="3"/>
</dbReference>
<dbReference type="Pfam" id="PF14520">
    <property type="entry name" value="HHH_5"/>
    <property type="match status" value="1"/>
</dbReference>
<feature type="domain" description="Helix-hairpin-helix DNA-binding motif class 1" evidence="4">
    <location>
        <begin position="180"/>
        <end position="199"/>
    </location>
</feature>
<dbReference type="SMART" id="SM00382">
    <property type="entry name" value="AAA"/>
    <property type="match status" value="1"/>
</dbReference>
<keyword evidence="3 6" id="KW-0347">Helicase</keyword>
<dbReference type="NCBIfam" id="TIGR01448">
    <property type="entry name" value="recD_rel"/>
    <property type="match status" value="1"/>
</dbReference>
<dbReference type="Proteomes" id="UP000654279">
    <property type="component" value="Unassembled WGS sequence"/>
</dbReference>
<dbReference type="SUPFAM" id="SSF47781">
    <property type="entry name" value="RuvA domain 2-like"/>
    <property type="match status" value="1"/>
</dbReference>
<evidence type="ECO:0000256" key="3">
    <source>
        <dbReference type="HAMAP-Rule" id="MF_01488"/>
    </source>
</evidence>
<dbReference type="Pfam" id="PF23139">
    <property type="entry name" value="OB_YrrC"/>
    <property type="match status" value="1"/>
</dbReference>
<keyword evidence="2 3" id="KW-0067">ATP-binding</keyword>
<evidence type="ECO:0000256" key="1">
    <source>
        <dbReference type="ARBA" id="ARBA00022741"/>
    </source>
</evidence>
<dbReference type="HAMAP" id="MF_01488">
    <property type="entry name" value="RecD2"/>
    <property type="match status" value="1"/>
</dbReference>
<dbReference type="InterPro" id="IPR055446">
    <property type="entry name" value="RecD2_N_OB"/>
</dbReference>
<dbReference type="InterPro" id="IPR003593">
    <property type="entry name" value="AAA+_ATPase"/>
</dbReference>
<evidence type="ECO:0000259" key="5">
    <source>
        <dbReference type="SMART" id="SM00382"/>
    </source>
</evidence>
<evidence type="ECO:0000256" key="2">
    <source>
        <dbReference type="ARBA" id="ARBA00022840"/>
    </source>
</evidence>
<dbReference type="GO" id="GO:0016787">
    <property type="term" value="F:hydrolase activity"/>
    <property type="evidence" value="ECO:0007669"/>
    <property type="project" value="UniProtKB-KW"/>
</dbReference>
<dbReference type="InterPro" id="IPR027785">
    <property type="entry name" value="UvrD-like_helicase_C"/>
</dbReference>
<dbReference type="GO" id="GO:0005524">
    <property type="term" value="F:ATP binding"/>
    <property type="evidence" value="ECO:0007669"/>
    <property type="project" value="UniProtKB-UniRule"/>
</dbReference>
<dbReference type="GO" id="GO:0003677">
    <property type="term" value="F:DNA binding"/>
    <property type="evidence" value="ECO:0007669"/>
    <property type="project" value="UniProtKB-UniRule"/>
</dbReference>
<dbReference type="EC" id="5.6.2.3" evidence="3"/>
<organism evidence="6 7">
    <name type="scientific">Luoshenia tenuis</name>
    <dbReference type="NCBI Taxonomy" id="2763654"/>
    <lineage>
        <taxon>Bacteria</taxon>
        <taxon>Bacillati</taxon>
        <taxon>Bacillota</taxon>
        <taxon>Clostridia</taxon>
        <taxon>Christensenellales</taxon>
        <taxon>Christensenellaceae</taxon>
        <taxon>Luoshenia</taxon>
    </lineage>
</organism>
<reference evidence="6" key="1">
    <citation type="submission" date="2020-08" db="EMBL/GenBank/DDBJ databases">
        <title>Genome public.</title>
        <authorList>
            <person name="Liu C."/>
            <person name="Sun Q."/>
        </authorList>
    </citation>
    <scope>NUCLEOTIDE SEQUENCE</scope>
    <source>
        <strain evidence="6">NSJ-44</strain>
    </source>
</reference>
<evidence type="ECO:0000313" key="6">
    <source>
        <dbReference type="EMBL" id="MBC8527836.1"/>
    </source>
</evidence>
<proteinExistence type="inferred from homology"/>
<dbReference type="GO" id="GO:0009338">
    <property type="term" value="C:exodeoxyribonuclease V complex"/>
    <property type="evidence" value="ECO:0007669"/>
    <property type="project" value="TreeGrafter"/>
</dbReference>
<comment type="similarity">
    <text evidence="3">Belongs to the RecD family. RecD2 subfamily.</text>
</comment>
<dbReference type="CDD" id="cd17933">
    <property type="entry name" value="DEXSc_RecD-like"/>
    <property type="match status" value="1"/>
</dbReference>
<comment type="caution">
    <text evidence="6">The sequence shown here is derived from an EMBL/GenBank/DDBJ whole genome shotgun (WGS) entry which is preliminary data.</text>
</comment>
<keyword evidence="7" id="KW-1185">Reference proteome</keyword>
<keyword evidence="1 3" id="KW-0547">Nucleotide-binding</keyword>
<keyword evidence="3" id="KW-0413">Isomerase</keyword>
<dbReference type="Gene3D" id="2.30.30.940">
    <property type="match status" value="1"/>
</dbReference>
<dbReference type="Pfam" id="PF14490">
    <property type="entry name" value="HHH_RecD2"/>
    <property type="match status" value="1"/>
</dbReference>
<dbReference type="GO" id="GO:0006281">
    <property type="term" value="P:DNA repair"/>
    <property type="evidence" value="ECO:0007669"/>
    <property type="project" value="InterPro"/>
</dbReference>
<dbReference type="EMBL" id="JACRSO010000001">
    <property type="protein sequence ID" value="MBC8527836.1"/>
    <property type="molecule type" value="Genomic_DNA"/>
</dbReference>
<dbReference type="InterPro" id="IPR027417">
    <property type="entry name" value="P-loop_NTPase"/>
</dbReference>
<dbReference type="InterPro" id="IPR010994">
    <property type="entry name" value="RuvA_2-like"/>
</dbReference>
<name>A0A926CY31_9FIRM</name>
<keyword evidence="3" id="KW-0238">DNA-binding</keyword>
<dbReference type="InterPro" id="IPR006345">
    <property type="entry name" value="RecD2"/>
</dbReference>
<feature type="domain" description="AAA+ ATPase" evidence="5">
    <location>
        <begin position="336"/>
        <end position="474"/>
    </location>
</feature>
<feature type="binding site" evidence="3">
    <location>
        <begin position="347"/>
        <end position="351"/>
    </location>
    <ligand>
        <name>ATP</name>
        <dbReference type="ChEBI" id="CHEBI:30616"/>
    </ligand>
</feature>
<dbReference type="GO" id="GO:0043139">
    <property type="term" value="F:5'-3' DNA helicase activity"/>
    <property type="evidence" value="ECO:0007669"/>
    <property type="project" value="UniProtKB-UniRule"/>
</dbReference>
<dbReference type="GO" id="GO:0006310">
    <property type="term" value="P:DNA recombination"/>
    <property type="evidence" value="ECO:0007669"/>
    <property type="project" value="InterPro"/>
</dbReference>
<dbReference type="SUPFAM" id="SSF52540">
    <property type="entry name" value="P-loop containing nucleoside triphosphate hydrolases"/>
    <property type="match status" value="2"/>
</dbReference>
<comment type="catalytic activity">
    <reaction evidence="3">
        <text>ATP + H2O = ADP + phosphate + H(+)</text>
        <dbReference type="Rhea" id="RHEA:13065"/>
        <dbReference type="ChEBI" id="CHEBI:15377"/>
        <dbReference type="ChEBI" id="CHEBI:15378"/>
        <dbReference type="ChEBI" id="CHEBI:30616"/>
        <dbReference type="ChEBI" id="CHEBI:43474"/>
        <dbReference type="ChEBI" id="CHEBI:456216"/>
        <dbReference type="EC" id="5.6.2.3"/>
    </reaction>
</comment>
<feature type="domain" description="Helix-hairpin-helix DNA-binding motif class 1" evidence="4">
    <location>
        <begin position="81"/>
        <end position="102"/>
    </location>
</feature>
<dbReference type="Pfam" id="PF13538">
    <property type="entry name" value="UvrD_C_2"/>
    <property type="match status" value="1"/>
</dbReference>
<dbReference type="InterPro" id="IPR003583">
    <property type="entry name" value="Hlx-hairpin-Hlx_DNA-bd_motif"/>
</dbReference>
<dbReference type="Pfam" id="PF18335">
    <property type="entry name" value="SH3_13"/>
    <property type="match status" value="1"/>
</dbReference>
<dbReference type="PANTHER" id="PTHR43788:SF6">
    <property type="entry name" value="DNA HELICASE B"/>
    <property type="match status" value="1"/>
</dbReference>
<protein>
    <recommendedName>
        <fullName evidence="3">ATP-dependent RecD2 DNA helicase</fullName>
        <ecNumber evidence="3">5.6.2.3</ecNumber>
    </recommendedName>
    <alternativeName>
        <fullName evidence="3">DNA 5'-3' helicase subunit RecD2</fullName>
    </alternativeName>
</protein>
<dbReference type="RefSeq" id="WP_249283933.1">
    <property type="nucleotide sequence ID" value="NZ_JACRSO010000001.1"/>
</dbReference>
<dbReference type="Gene3D" id="1.10.10.2220">
    <property type="match status" value="1"/>
</dbReference>
<accession>A0A926CY31</accession>
<dbReference type="PANTHER" id="PTHR43788">
    <property type="entry name" value="DNA2/NAM7 HELICASE FAMILY MEMBER"/>
    <property type="match status" value="1"/>
</dbReference>
<evidence type="ECO:0000313" key="7">
    <source>
        <dbReference type="Proteomes" id="UP000654279"/>
    </source>
</evidence>